<keyword evidence="8" id="KW-1185">Reference proteome</keyword>
<dbReference type="PANTHER" id="PTHR46577">
    <property type="entry name" value="HTH-TYPE TRANSCRIPTIONAL REGULATORY PROTEIN GABR"/>
    <property type="match status" value="1"/>
</dbReference>
<organism evidence="7 8">
    <name type="scientific">Williamsia phyllosphaerae</name>
    <dbReference type="NCBI Taxonomy" id="885042"/>
    <lineage>
        <taxon>Bacteria</taxon>
        <taxon>Bacillati</taxon>
        <taxon>Actinomycetota</taxon>
        <taxon>Actinomycetes</taxon>
        <taxon>Mycobacteriales</taxon>
        <taxon>Nocardiaceae</taxon>
        <taxon>Williamsia</taxon>
    </lineage>
</organism>
<protein>
    <submittedName>
        <fullName evidence="7">GntR family transcriptional regulator</fullName>
    </submittedName>
</protein>
<dbReference type="Gene3D" id="3.40.640.10">
    <property type="entry name" value="Type I PLP-dependent aspartate aminotransferase-like (Major domain)"/>
    <property type="match status" value="1"/>
</dbReference>
<dbReference type="PROSITE" id="PS50949">
    <property type="entry name" value="HTH_GNTR"/>
    <property type="match status" value="1"/>
</dbReference>
<dbReference type="Pfam" id="PF00392">
    <property type="entry name" value="GntR"/>
    <property type="match status" value="1"/>
</dbReference>
<dbReference type="SUPFAM" id="SSF53383">
    <property type="entry name" value="PLP-dependent transferases"/>
    <property type="match status" value="1"/>
</dbReference>
<keyword evidence="5" id="KW-0804">Transcription</keyword>
<dbReference type="InterPro" id="IPR036390">
    <property type="entry name" value="WH_DNA-bd_sf"/>
</dbReference>
<keyword evidence="3" id="KW-0805">Transcription regulation</keyword>
<feature type="domain" description="HTH gntR-type" evidence="6">
    <location>
        <begin position="27"/>
        <end position="95"/>
    </location>
</feature>
<evidence type="ECO:0000313" key="7">
    <source>
        <dbReference type="EMBL" id="GGF32532.1"/>
    </source>
</evidence>
<dbReference type="SMART" id="SM00345">
    <property type="entry name" value="HTH_GNTR"/>
    <property type="match status" value="1"/>
</dbReference>
<dbReference type="InterPro" id="IPR015421">
    <property type="entry name" value="PyrdxlP-dep_Trfase_major"/>
</dbReference>
<reference evidence="8" key="1">
    <citation type="journal article" date="2019" name="Int. J. Syst. Evol. Microbiol.">
        <title>The Global Catalogue of Microorganisms (GCM) 10K type strain sequencing project: providing services to taxonomists for standard genome sequencing and annotation.</title>
        <authorList>
            <consortium name="The Broad Institute Genomics Platform"/>
            <consortium name="The Broad Institute Genome Sequencing Center for Infectious Disease"/>
            <person name="Wu L."/>
            <person name="Ma J."/>
        </authorList>
    </citation>
    <scope>NUCLEOTIDE SEQUENCE [LARGE SCALE GENOMIC DNA]</scope>
    <source>
        <strain evidence="8">CCM 7855</strain>
    </source>
</reference>
<evidence type="ECO:0000313" key="8">
    <source>
        <dbReference type="Proteomes" id="UP000632454"/>
    </source>
</evidence>
<comment type="caution">
    <text evidence="7">The sequence shown here is derived from an EMBL/GenBank/DDBJ whole genome shotgun (WGS) entry which is preliminary data.</text>
</comment>
<dbReference type="RefSeq" id="WP_188490818.1">
    <property type="nucleotide sequence ID" value="NZ_BMCS01000002.1"/>
</dbReference>
<gene>
    <name evidence="7" type="ORF">GCM10007298_30530</name>
</gene>
<comment type="similarity">
    <text evidence="1">In the C-terminal section; belongs to the class-I pyridoxal-phosphate-dependent aminotransferase family.</text>
</comment>
<evidence type="ECO:0000256" key="4">
    <source>
        <dbReference type="ARBA" id="ARBA00023125"/>
    </source>
</evidence>
<name>A0ABQ1V056_9NOCA</name>
<dbReference type="InterPro" id="IPR015424">
    <property type="entry name" value="PyrdxlP-dep_Trfase"/>
</dbReference>
<evidence type="ECO:0000259" key="6">
    <source>
        <dbReference type="PROSITE" id="PS50949"/>
    </source>
</evidence>
<dbReference type="PANTHER" id="PTHR46577:SF1">
    <property type="entry name" value="HTH-TYPE TRANSCRIPTIONAL REGULATORY PROTEIN GABR"/>
    <property type="match status" value="1"/>
</dbReference>
<keyword evidence="4" id="KW-0238">DNA-binding</keyword>
<proteinExistence type="inferred from homology"/>
<evidence type="ECO:0000256" key="5">
    <source>
        <dbReference type="ARBA" id="ARBA00023163"/>
    </source>
</evidence>
<accession>A0ABQ1V056</accession>
<dbReference type="Pfam" id="PF00155">
    <property type="entry name" value="Aminotran_1_2"/>
    <property type="match status" value="1"/>
</dbReference>
<evidence type="ECO:0000256" key="3">
    <source>
        <dbReference type="ARBA" id="ARBA00023015"/>
    </source>
</evidence>
<dbReference type="CDD" id="cd00609">
    <property type="entry name" value="AAT_like"/>
    <property type="match status" value="1"/>
</dbReference>
<evidence type="ECO:0000256" key="2">
    <source>
        <dbReference type="ARBA" id="ARBA00022898"/>
    </source>
</evidence>
<dbReference type="EMBL" id="BMCS01000002">
    <property type="protein sequence ID" value="GGF32532.1"/>
    <property type="molecule type" value="Genomic_DNA"/>
</dbReference>
<dbReference type="CDD" id="cd07377">
    <property type="entry name" value="WHTH_GntR"/>
    <property type="match status" value="1"/>
</dbReference>
<dbReference type="InterPro" id="IPR004839">
    <property type="entry name" value="Aminotransferase_I/II_large"/>
</dbReference>
<dbReference type="InterPro" id="IPR036388">
    <property type="entry name" value="WH-like_DNA-bd_sf"/>
</dbReference>
<keyword evidence="2" id="KW-0663">Pyridoxal phosphate</keyword>
<dbReference type="Proteomes" id="UP000632454">
    <property type="component" value="Unassembled WGS sequence"/>
</dbReference>
<dbReference type="Gene3D" id="1.10.10.10">
    <property type="entry name" value="Winged helix-like DNA-binding domain superfamily/Winged helix DNA-binding domain"/>
    <property type="match status" value="1"/>
</dbReference>
<dbReference type="InterPro" id="IPR000524">
    <property type="entry name" value="Tscrpt_reg_HTH_GntR"/>
</dbReference>
<evidence type="ECO:0000256" key="1">
    <source>
        <dbReference type="ARBA" id="ARBA00005384"/>
    </source>
</evidence>
<sequence length="491" mass="52333">MTNSWADLAGRLGVDLLLDVDTAPGVRGRRTALAAALRSAITDGRLTPGTALPPYRSLAADLQMARGTVAGVYQELIAEGWLVARVGSATRVADLAHPVSTPRARPEPSPAPSHDFCLGQPQPALFPRTDWIRSTRRVVGTAANSAFGIGDPQGHPATRRSLAAYLGRVRGVRTDEHHIVLTTGVSQSLELLSRSVFGDAVAVESHGLPFHREVIERSGTRVRPIPIDRDGLDVGRLAASSLTGVVLTPSHQYPTGHALAPRRRATLVDWARERGGVIVEDDYDGELRYDRDPIGAVQGLAPDDVIYLGSASKALSPAVRIGWMVVPDRLLADVLHAKGSREATASVLDQMVFADLIDSGAYDRHVRRSRSYYRARRDALTETMRNRGVECSGVSAGLHAVLTVSRAMEPQILSVAADRGFVVAGLDGFRHPDAEPSPSGGIVVGFSTPPKHRFQADVAALADLVATALANDSTTSTVAAKSMHLSVTDCP</sequence>
<dbReference type="InterPro" id="IPR051446">
    <property type="entry name" value="HTH_trans_reg/aminotransferase"/>
</dbReference>
<dbReference type="SUPFAM" id="SSF46785">
    <property type="entry name" value="Winged helix' DNA-binding domain"/>
    <property type="match status" value="1"/>
</dbReference>